<evidence type="ECO:0000256" key="2">
    <source>
        <dbReference type="ARBA" id="ARBA00006175"/>
    </source>
</evidence>
<dbReference type="HOGENOM" id="CLU_020019_9_1_1"/>
<evidence type="ECO:0000256" key="7">
    <source>
        <dbReference type="RuleBase" id="RU000477"/>
    </source>
</evidence>
<feature type="transmembrane region" description="Helical" evidence="8">
    <location>
        <begin position="52"/>
        <end position="71"/>
    </location>
</feature>
<dbReference type="SUPFAM" id="SSF81338">
    <property type="entry name" value="Aquaporin-like"/>
    <property type="match status" value="1"/>
</dbReference>
<dbReference type="FunFam" id="1.20.1080.10:FF:000064">
    <property type="entry name" value="Uncharacterized protein"/>
    <property type="match status" value="1"/>
</dbReference>
<evidence type="ECO:0000256" key="1">
    <source>
        <dbReference type="ARBA" id="ARBA00004141"/>
    </source>
</evidence>
<dbReference type="OrthoDB" id="3222at2759"/>
<dbReference type="Gene3D" id="1.20.1080.10">
    <property type="entry name" value="Glycerol uptake facilitator protein"/>
    <property type="match status" value="1"/>
</dbReference>
<feature type="transmembrane region" description="Helical" evidence="8">
    <location>
        <begin position="188"/>
        <end position="206"/>
    </location>
</feature>
<dbReference type="InterPro" id="IPR022357">
    <property type="entry name" value="MIP_CS"/>
</dbReference>
<evidence type="ECO:0000256" key="3">
    <source>
        <dbReference type="ARBA" id="ARBA00022448"/>
    </source>
</evidence>
<evidence type="ECO:0000256" key="6">
    <source>
        <dbReference type="ARBA" id="ARBA00023136"/>
    </source>
</evidence>
<comment type="subcellular location">
    <subcellularLocation>
        <location evidence="1">Membrane</location>
        <topology evidence="1">Multi-pass membrane protein</topology>
    </subcellularLocation>
</comment>
<dbReference type="AlphaFoldDB" id="R7TSF6"/>
<dbReference type="PANTHER" id="PTHR43829:SF29">
    <property type="entry name" value="AQUAPORIN 9"/>
    <property type="match status" value="1"/>
</dbReference>
<evidence type="ECO:0008006" key="12">
    <source>
        <dbReference type="Google" id="ProtNLM"/>
    </source>
</evidence>
<dbReference type="STRING" id="283909.R7TSF6"/>
<dbReference type="InterPro" id="IPR050363">
    <property type="entry name" value="MIP/Aquaporin"/>
</dbReference>
<name>R7TSF6_CAPTE</name>
<keyword evidence="6 8" id="KW-0472">Membrane</keyword>
<dbReference type="InterPro" id="IPR023271">
    <property type="entry name" value="Aquaporin-like"/>
</dbReference>
<dbReference type="Pfam" id="PF00230">
    <property type="entry name" value="MIP"/>
    <property type="match status" value="1"/>
</dbReference>
<evidence type="ECO:0000313" key="11">
    <source>
        <dbReference type="Proteomes" id="UP000014760"/>
    </source>
</evidence>
<keyword evidence="3 7" id="KW-0813">Transport</keyword>
<dbReference type="EnsemblMetazoa" id="CapteT164915">
    <property type="protein sequence ID" value="CapteP164915"/>
    <property type="gene ID" value="CapteG164915"/>
</dbReference>
<dbReference type="GO" id="GO:0016323">
    <property type="term" value="C:basolateral plasma membrane"/>
    <property type="evidence" value="ECO:0007669"/>
    <property type="project" value="TreeGrafter"/>
</dbReference>
<reference evidence="9 11" key="2">
    <citation type="journal article" date="2013" name="Nature">
        <title>Insights into bilaterian evolution from three spiralian genomes.</title>
        <authorList>
            <person name="Simakov O."/>
            <person name="Marletaz F."/>
            <person name="Cho S.J."/>
            <person name="Edsinger-Gonzales E."/>
            <person name="Havlak P."/>
            <person name="Hellsten U."/>
            <person name="Kuo D.H."/>
            <person name="Larsson T."/>
            <person name="Lv J."/>
            <person name="Arendt D."/>
            <person name="Savage R."/>
            <person name="Osoegawa K."/>
            <person name="de Jong P."/>
            <person name="Grimwood J."/>
            <person name="Chapman J.A."/>
            <person name="Shapiro H."/>
            <person name="Aerts A."/>
            <person name="Otillar R.P."/>
            <person name="Terry A.Y."/>
            <person name="Boore J.L."/>
            <person name="Grigoriev I.V."/>
            <person name="Lindberg D.R."/>
            <person name="Seaver E.C."/>
            <person name="Weisblat D.A."/>
            <person name="Putnam N.H."/>
            <person name="Rokhsar D.S."/>
        </authorList>
    </citation>
    <scope>NUCLEOTIDE SEQUENCE</scope>
    <source>
        <strain evidence="9 11">I ESC-2004</strain>
    </source>
</reference>
<dbReference type="GO" id="GO:0015254">
    <property type="term" value="F:glycerol channel activity"/>
    <property type="evidence" value="ECO:0007669"/>
    <property type="project" value="TreeGrafter"/>
</dbReference>
<evidence type="ECO:0000256" key="8">
    <source>
        <dbReference type="SAM" id="Phobius"/>
    </source>
</evidence>
<proteinExistence type="inferred from homology"/>
<dbReference type="InterPro" id="IPR000425">
    <property type="entry name" value="MIP"/>
</dbReference>
<dbReference type="CDD" id="cd00333">
    <property type="entry name" value="MIP"/>
    <property type="match status" value="1"/>
</dbReference>
<evidence type="ECO:0000256" key="4">
    <source>
        <dbReference type="ARBA" id="ARBA00022692"/>
    </source>
</evidence>
<gene>
    <name evidence="9" type="ORF">CAPTEDRAFT_164915</name>
</gene>
<comment type="similarity">
    <text evidence="2 7">Belongs to the MIP/aquaporin (TC 1.A.8) family.</text>
</comment>
<dbReference type="Proteomes" id="UP000014760">
    <property type="component" value="Unassembled WGS sequence"/>
</dbReference>
<evidence type="ECO:0000313" key="9">
    <source>
        <dbReference type="EMBL" id="ELT96542.1"/>
    </source>
</evidence>
<feature type="transmembrane region" description="Helical" evidence="8">
    <location>
        <begin position="100"/>
        <end position="121"/>
    </location>
</feature>
<dbReference type="PROSITE" id="PS00221">
    <property type="entry name" value="MIP"/>
    <property type="match status" value="1"/>
</dbReference>
<dbReference type="OMA" id="ILCVEAH"/>
<dbReference type="GO" id="GO:0015250">
    <property type="term" value="F:water channel activity"/>
    <property type="evidence" value="ECO:0007669"/>
    <property type="project" value="TreeGrafter"/>
</dbReference>
<organism evidence="9">
    <name type="scientific">Capitella teleta</name>
    <name type="common">Polychaete worm</name>
    <dbReference type="NCBI Taxonomy" id="283909"/>
    <lineage>
        <taxon>Eukaryota</taxon>
        <taxon>Metazoa</taxon>
        <taxon>Spiralia</taxon>
        <taxon>Lophotrochozoa</taxon>
        <taxon>Annelida</taxon>
        <taxon>Polychaeta</taxon>
        <taxon>Sedentaria</taxon>
        <taxon>Scolecida</taxon>
        <taxon>Capitellidae</taxon>
        <taxon>Capitella</taxon>
    </lineage>
</organism>
<dbReference type="EMBL" id="AMQN01002282">
    <property type="status" value="NOT_ANNOTATED_CDS"/>
    <property type="molecule type" value="Genomic_DNA"/>
</dbReference>
<accession>R7TSF6</accession>
<evidence type="ECO:0000313" key="10">
    <source>
        <dbReference type="EnsemblMetazoa" id="CapteP164915"/>
    </source>
</evidence>
<protein>
    <recommendedName>
        <fullName evidence="12">Aquaporin-3</fullName>
    </recommendedName>
</protein>
<dbReference type="PRINTS" id="PR00783">
    <property type="entry name" value="MINTRINSICP"/>
</dbReference>
<dbReference type="GO" id="GO:0015204">
    <property type="term" value="F:urea transmembrane transporter activity"/>
    <property type="evidence" value="ECO:0007669"/>
    <property type="project" value="TreeGrafter"/>
</dbReference>
<keyword evidence="11" id="KW-1185">Reference proteome</keyword>
<evidence type="ECO:0000256" key="5">
    <source>
        <dbReference type="ARBA" id="ARBA00022989"/>
    </source>
</evidence>
<sequence>MSISFRKRLKSALRIKHPILKGMLAEFLGTFVLVVFGDGSVAQVVLSKGAAGTFLTINIAWGFAVAMGVWVSGGVSGGHINPAVTLTLCLMGREKWRRLIPYWLAQYIGAFVASACVYGVYIDALNEFDGGTRSIRGTNGTAGIWSTFPQEFLTAKVGLADQILATGLLVCMVLAITDKNNMGAPKSLVPLAVGSVVAVIGMSFGYNCGYAINPARDWGPRMFTALAGWGRGCWMRIIPEMDFCDTEVTIHTLYTKTPSSLSLWFCQQGVILKWALKYDWMYRDSKEGRKSGLPLKI</sequence>
<dbReference type="PANTHER" id="PTHR43829">
    <property type="entry name" value="AQUAPORIN OR AQUAGLYCEROPORIN RELATED"/>
    <property type="match status" value="1"/>
</dbReference>
<keyword evidence="4 7" id="KW-0812">Transmembrane</keyword>
<keyword evidence="5 8" id="KW-1133">Transmembrane helix</keyword>
<reference evidence="10" key="3">
    <citation type="submission" date="2015-06" db="UniProtKB">
        <authorList>
            <consortium name="EnsemblMetazoa"/>
        </authorList>
    </citation>
    <scope>IDENTIFICATION</scope>
</reference>
<reference evidence="11" key="1">
    <citation type="submission" date="2012-12" db="EMBL/GenBank/DDBJ databases">
        <authorList>
            <person name="Hellsten U."/>
            <person name="Grimwood J."/>
            <person name="Chapman J.A."/>
            <person name="Shapiro H."/>
            <person name="Aerts A."/>
            <person name="Otillar R.P."/>
            <person name="Terry A.Y."/>
            <person name="Boore J.L."/>
            <person name="Simakov O."/>
            <person name="Marletaz F."/>
            <person name="Cho S.-J."/>
            <person name="Edsinger-Gonzales E."/>
            <person name="Havlak P."/>
            <person name="Kuo D.-H."/>
            <person name="Larsson T."/>
            <person name="Lv J."/>
            <person name="Arendt D."/>
            <person name="Savage R."/>
            <person name="Osoegawa K."/>
            <person name="de Jong P."/>
            <person name="Lindberg D.R."/>
            <person name="Seaver E.C."/>
            <person name="Weisblat D.A."/>
            <person name="Putnam N.H."/>
            <person name="Grigoriev I.V."/>
            <person name="Rokhsar D.S."/>
        </authorList>
    </citation>
    <scope>NUCLEOTIDE SEQUENCE</scope>
    <source>
        <strain evidence="11">I ESC-2004</strain>
    </source>
</reference>
<dbReference type="NCBIfam" id="TIGR00861">
    <property type="entry name" value="MIP"/>
    <property type="match status" value="1"/>
</dbReference>
<dbReference type="EMBL" id="KB308810">
    <property type="protein sequence ID" value="ELT96542.1"/>
    <property type="molecule type" value="Genomic_DNA"/>
</dbReference>